<dbReference type="FunFam" id="4.10.1000.10:FF:000001">
    <property type="entry name" value="zinc finger CCCH domain-containing protein 15-like"/>
    <property type="match status" value="1"/>
</dbReference>
<feature type="zinc finger region" description="C3H1-type" evidence="5">
    <location>
        <begin position="346"/>
        <end position="374"/>
    </location>
</feature>
<dbReference type="Proteomes" id="UP000233837">
    <property type="component" value="Unassembled WGS sequence"/>
</dbReference>
<dbReference type="InterPro" id="IPR045877">
    <property type="entry name" value="ZFP36-like"/>
</dbReference>
<evidence type="ECO:0000256" key="4">
    <source>
        <dbReference type="ARBA" id="ARBA00022833"/>
    </source>
</evidence>
<reference evidence="7 8" key="1">
    <citation type="journal article" date="2016" name="Sci. Rep.">
        <title>The Dendrobium catenatum Lindl. genome sequence provides insights into polysaccharide synthase, floral development and adaptive evolution.</title>
        <authorList>
            <person name="Zhang G.Q."/>
            <person name="Xu Q."/>
            <person name="Bian C."/>
            <person name="Tsai W.C."/>
            <person name="Yeh C.M."/>
            <person name="Liu K.W."/>
            <person name="Yoshida K."/>
            <person name="Zhang L.S."/>
            <person name="Chang S.B."/>
            <person name="Chen F."/>
            <person name="Shi Y."/>
            <person name="Su Y.Y."/>
            <person name="Zhang Y.Q."/>
            <person name="Chen L.J."/>
            <person name="Yin Y."/>
            <person name="Lin M."/>
            <person name="Huang H."/>
            <person name="Deng H."/>
            <person name="Wang Z.W."/>
            <person name="Zhu S.L."/>
            <person name="Zhao X."/>
            <person name="Deng C."/>
            <person name="Niu S.C."/>
            <person name="Huang J."/>
            <person name="Wang M."/>
            <person name="Liu G.H."/>
            <person name="Yang H.J."/>
            <person name="Xiao X.J."/>
            <person name="Hsiao Y.Y."/>
            <person name="Wu W.L."/>
            <person name="Chen Y.Y."/>
            <person name="Mitsuda N."/>
            <person name="Ohme-Takagi M."/>
            <person name="Luo Y.B."/>
            <person name="Van de Peer Y."/>
            <person name="Liu Z.J."/>
        </authorList>
    </citation>
    <scope>NUCLEOTIDE SEQUENCE [LARGE SCALE GENOMIC DNA]</scope>
    <source>
        <tissue evidence="7">The whole plant</tissue>
    </source>
</reference>
<dbReference type="GO" id="GO:0008270">
    <property type="term" value="F:zinc ion binding"/>
    <property type="evidence" value="ECO:0007669"/>
    <property type="project" value="UniProtKB-KW"/>
</dbReference>
<gene>
    <name evidence="7" type="ORF">MA16_Dca006763</name>
</gene>
<keyword evidence="3 5" id="KW-0863">Zinc-finger</keyword>
<keyword evidence="2" id="KW-0677">Repeat</keyword>
<organism evidence="7 8">
    <name type="scientific">Dendrobium catenatum</name>
    <dbReference type="NCBI Taxonomy" id="906689"/>
    <lineage>
        <taxon>Eukaryota</taxon>
        <taxon>Viridiplantae</taxon>
        <taxon>Streptophyta</taxon>
        <taxon>Embryophyta</taxon>
        <taxon>Tracheophyta</taxon>
        <taxon>Spermatophyta</taxon>
        <taxon>Magnoliopsida</taxon>
        <taxon>Liliopsida</taxon>
        <taxon>Asparagales</taxon>
        <taxon>Orchidaceae</taxon>
        <taxon>Epidendroideae</taxon>
        <taxon>Malaxideae</taxon>
        <taxon>Dendrobiinae</taxon>
        <taxon>Dendrobium</taxon>
    </lineage>
</organism>
<accession>A0A2I0W939</accession>
<feature type="zinc finger region" description="C3H1-type" evidence="5">
    <location>
        <begin position="308"/>
        <end position="336"/>
    </location>
</feature>
<dbReference type="PROSITE" id="PS50103">
    <property type="entry name" value="ZF_C3H1"/>
    <property type="match status" value="2"/>
</dbReference>
<dbReference type="Gene3D" id="4.10.1000.10">
    <property type="entry name" value="Zinc finger, CCCH-type"/>
    <property type="match status" value="2"/>
</dbReference>
<dbReference type="SMART" id="SM00356">
    <property type="entry name" value="ZnF_C3H1"/>
    <property type="match status" value="2"/>
</dbReference>
<feature type="domain" description="C3H1-type" evidence="6">
    <location>
        <begin position="346"/>
        <end position="374"/>
    </location>
</feature>
<dbReference type="SUPFAM" id="SSF90229">
    <property type="entry name" value="CCCH zinc finger"/>
    <property type="match status" value="2"/>
</dbReference>
<keyword evidence="1 5" id="KW-0479">Metal-binding</keyword>
<dbReference type="FunFam" id="4.10.1000.10:FF:000002">
    <property type="entry name" value="Zinc finger protein 36, C3H1 type-like 1"/>
    <property type="match status" value="1"/>
</dbReference>
<dbReference type="STRING" id="906689.A0A2I0W939"/>
<evidence type="ECO:0000256" key="5">
    <source>
        <dbReference type="PROSITE-ProRule" id="PRU00723"/>
    </source>
</evidence>
<dbReference type="EMBL" id="KZ502843">
    <property type="protein sequence ID" value="PKU72170.1"/>
    <property type="molecule type" value="Genomic_DNA"/>
</dbReference>
<evidence type="ECO:0000256" key="2">
    <source>
        <dbReference type="ARBA" id="ARBA00022737"/>
    </source>
</evidence>
<dbReference type="InterPro" id="IPR036855">
    <property type="entry name" value="Znf_CCCH_sf"/>
</dbReference>
<name>A0A2I0W939_9ASPA</name>
<reference evidence="7 8" key="2">
    <citation type="journal article" date="2017" name="Nature">
        <title>The Apostasia genome and the evolution of orchids.</title>
        <authorList>
            <person name="Zhang G.Q."/>
            <person name="Liu K.W."/>
            <person name="Li Z."/>
            <person name="Lohaus R."/>
            <person name="Hsiao Y.Y."/>
            <person name="Niu S.C."/>
            <person name="Wang J.Y."/>
            <person name="Lin Y.C."/>
            <person name="Xu Q."/>
            <person name="Chen L.J."/>
            <person name="Yoshida K."/>
            <person name="Fujiwara S."/>
            <person name="Wang Z.W."/>
            <person name="Zhang Y.Q."/>
            <person name="Mitsuda N."/>
            <person name="Wang M."/>
            <person name="Liu G.H."/>
            <person name="Pecoraro L."/>
            <person name="Huang H.X."/>
            <person name="Xiao X.J."/>
            <person name="Lin M."/>
            <person name="Wu X.Y."/>
            <person name="Wu W.L."/>
            <person name="Chen Y.Y."/>
            <person name="Chang S.B."/>
            <person name="Sakamoto S."/>
            <person name="Ohme-Takagi M."/>
            <person name="Yagi M."/>
            <person name="Zeng S.J."/>
            <person name="Shen C.Y."/>
            <person name="Yeh C.M."/>
            <person name="Luo Y.B."/>
            <person name="Tsai W.C."/>
            <person name="Van de Peer Y."/>
            <person name="Liu Z.J."/>
        </authorList>
    </citation>
    <scope>NUCLEOTIDE SEQUENCE [LARGE SCALE GENOMIC DNA]</scope>
    <source>
        <tissue evidence="7">The whole plant</tissue>
    </source>
</reference>
<evidence type="ECO:0000256" key="3">
    <source>
        <dbReference type="ARBA" id="ARBA00022771"/>
    </source>
</evidence>
<dbReference type="AlphaFoldDB" id="A0A2I0W939"/>
<keyword evidence="8" id="KW-1185">Reference proteome</keyword>
<keyword evidence="4 5" id="KW-0862">Zinc</keyword>
<evidence type="ECO:0000259" key="6">
    <source>
        <dbReference type="PROSITE" id="PS50103"/>
    </source>
</evidence>
<dbReference type="PANTHER" id="PTHR12547:SF162">
    <property type="entry name" value="ZINC FINGER CCCH DOMAIN-CONTAINING PROTEIN 15"/>
    <property type="match status" value="1"/>
</dbReference>
<evidence type="ECO:0000313" key="7">
    <source>
        <dbReference type="EMBL" id="PKU72170.1"/>
    </source>
</evidence>
<sequence>MVNSQRIQLRQILQTSSLTQSTTKMNHELVSSSNVDRIAASSVSPMLFVPPDHRIPSPPYLTTERDFTRLSPQISNPMVSQFAISPPIQCSGKTPITQSSSPVSFEDKDPVAIENRLYLSQLALQNQQIKDRYALCFSKLQDAMNEAENISKKNIDLRRANDVLCQRLGLYFEKHKSRNPMNSDCPPMSRLDGNFRHLSLTEPPDEASPPSVFGFQDNRHGRKFPAVDEKSLTLPKCISIRSTRHLKIHQMGGTSSESNRNIRHRPTTPMMLFVDIWQKQKVCLGGAENKDGGEAEDAVELDVCNLRLFKSKLCKNWQKNGECPYGQQCHFTHGIGELRPVIRHPRYKTELCRMILAGDTCPYGHRCHFRHSIYNDKNEKPNFK</sequence>
<dbReference type="Pfam" id="PF00642">
    <property type="entry name" value="zf-CCCH"/>
    <property type="match status" value="1"/>
</dbReference>
<proteinExistence type="predicted"/>
<dbReference type="PANTHER" id="PTHR12547">
    <property type="entry name" value="CCCH ZINC FINGER/TIS11-RELATED"/>
    <property type="match status" value="1"/>
</dbReference>
<dbReference type="GO" id="GO:0003729">
    <property type="term" value="F:mRNA binding"/>
    <property type="evidence" value="ECO:0007669"/>
    <property type="project" value="InterPro"/>
</dbReference>
<evidence type="ECO:0000256" key="1">
    <source>
        <dbReference type="ARBA" id="ARBA00022723"/>
    </source>
</evidence>
<feature type="domain" description="C3H1-type" evidence="6">
    <location>
        <begin position="308"/>
        <end position="336"/>
    </location>
</feature>
<dbReference type="InterPro" id="IPR000571">
    <property type="entry name" value="Znf_CCCH"/>
</dbReference>
<evidence type="ECO:0000313" key="8">
    <source>
        <dbReference type="Proteomes" id="UP000233837"/>
    </source>
</evidence>
<protein>
    <submittedName>
        <fullName evidence="7">Zinc finger CCCH domain-containing protein 39</fullName>
    </submittedName>
</protein>